<evidence type="ECO:0000256" key="4">
    <source>
        <dbReference type="ARBA" id="ARBA00023136"/>
    </source>
</evidence>
<name>A0A381XHR9_9ZZZZ</name>
<dbReference type="Pfam" id="PF04116">
    <property type="entry name" value="FA_hydroxylase"/>
    <property type="match status" value="1"/>
</dbReference>
<dbReference type="GO" id="GO:0016491">
    <property type="term" value="F:oxidoreductase activity"/>
    <property type="evidence" value="ECO:0007669"/>
    <property type="project" value="InterPro"/>
</dbReference>
<feature type="transmembrane region" description="Helical" evidence="5">
    <location>
        <begin position="147"/>
        <end position="175"/>
    </location>
</feature>
<reference evidence="7" key="1">
    <citation type="submission" date="2018-05" db="EMBL/GenBank/DDBJ databases">
        <authorList>
            <person name="Lanie J.A."/>
            <person name="Ng W.-L."/>
            <person name="Kazmierczak K.M."/>
            <person name="Andrzejewski T.M."/>
            <person name="Davidsen T.M."/>
            <person name="Wayne K.J."/>
            <person name="Tettelin H."/>
            <person name="Glass J.I."/>
            <person name="Rusch D."/>
            <person name="Podicherti R."/>
            <person name="Tsui H.-C.T."/>
            <person name="Winkler M.E."/>
        </authorList>
    </citation>
    <scope>NUCLEOTIDE SEQUENCE</scope>
</reference>
<proteinExistence type="predicted"/>
<dbReference type="GO" id="GO:0008610">
    <property type="term" value="P:lipid biosynthetic process"/>
    <property type="evidence" value="ECO:0007669"/>
    <property type="project" value="InterPro"/>
</dbReference>
<evidence type="ECO:0000256" key="1">
    <source>
        <dbReference type="ARBA" id="ARBA00004370"/>
    </source>
</evidence>
<dbReference type="AlphaFoldDB" id="A0A381XHR9"/>
<evidence type="ECO:0000256" key="5">
    <source>
        <dbReference type="SAM" id="Phobius"/>
    </source>
</evidence>
<dbReference type="InterPro" id="IPR006694">
    <property type="entry name" value="Fatty_acid_hydroxylase"/>
</dbReference>
<feature type="transmembrane region" description="Helical" evidence="5">
    <location>
        <begin position="57"/>
        <end position="77"/>
    </location>
</feature>
<dbReference type="PANTHER" id="PTHR11863">
    <property type="entry name" value="STEROL DESATURASE"/>
    <property type="match status" value="1"/>
</dbReference>
<evidence type="ECO:0000256" key="2">
    <source>
        <dbReference type="ARBA" id="ARBA00022692"/>
    </source>
</evidence>
<comment type="subcellular location">
    <subcellularLocation>
        <location evidence="1">Membrane</location>
    </subcellularLocation>
</comment>
<organism evidence="7">
    <name type="scientific">marine metagenome</name>
    <dbReference type="NCBI Taxonomy" id="408172"/>
    <lineage>
        <taxon>unclassified sequences</taxon>
        <taxon>metagenomes</taxon>
        <taxon>ecological metagenomes</taxon>
    </lineage>
</organism>
<dbReference type="EMBL" id="UINC01015236">
    <property type="protein sequence ID" value="SVA64314.1"/>
    <property type="molecule type" value="Genomic_DNA"/>
</dbReference>
<feature type="domain" description="Fatty acid hydroxylase" evidence="6">
    <location>
        <begin position="97"/>
        <end position="228"/>
    </location>
</feature>
<keyword evidence="4 5" id="KW-0472">Membrane</keyword>
<gene>
    <name evidence="7" type="ORF">METZ01_LOCUS117168</name>
</gene>
<dbReference type="GO" id="GO:0005506">
    <property type="term" value="F:iron ion binding"/>
    <property type="evidence" value="ECO:0007669"/>
    <property type="project" value="InterPro"/>
</dbReference>
<sequence length="240" mass="28199">MIDTSIYLNIFLTIGGLFLGLNLLGIFYSKLILVNGINQLSYIPKHKHQPNSFRKHLPLILINLIVMCVVFPAGLYLMSDWIMVSYQNFWVVLLQLIVVLLIDDFYFYCFHRLLHKSDFLFKKIHKIHHRARNPFPSDYLYEHPLEWLIGLLGPFIAFLIIGGVSFTTMVLFLIIKVLHELDIHSGIKSSLYRHLPFAGINEYHAMHHKYQDVHFASVFSLWDRVFRTHHLSRKTAKTIH</sequence>
<evidence type="ECO:0000259" key="6">
    <source>
        <dbReference type="Pfam" id="PF04116"/>
    </source>
</evidence>
<dbReference type="InterPro" id="IPR050307">
    <property type="entry name" value="Sterol_Desaturase_Related"/>
</dbReference>
<feature type="transmembrane region" description="Helical" evidence="5">
    <location>
        <begin position="89"/>
        <end position="108"/>
    </location>
</feature>
<feature type="transmembrane region" description="Helical" evidence="5">
    <location>
        <begin position="7"/>
        <end position="28"/>
    </location>
</feature>
<dbReference type="GO" id="GO:0016020">
    <property type="term" value="C:membrane"/>
    <property type="evidence" value="ECO:0007669"/>
    <property type="project" value="UniProtKB-SubCell"/>
</dbReference>
<keyword evidence="2 5" id="KW-0812">Transmembrane</keyword>
<keyword evidence="3 5" id="KW-1133">Transmembrane helix</keyword>
<evidence type="ECO:0000313" key="7">
    <source>
        <dbReference type="EMBL" id="SVA64314.1"/>
    </source>
</evidence>
<evidence type="ECO:0000256" key="3">
    <source>
        <dbReference type="ARBA" id="ARBA00022989"/>
    </source>
</evidence>
<accession>A0A381XHR9</accession>
<protein>
    <recommendedName>
        <fullName evidence="6">Fatty acid hydroxylase domain-containing protein</fullName>
    </recommendedName>
</protein>